<keyword evidence="4" id="KW-1185">Reference proteome</keyword>
<sequence length="152" mass="16640">MKYMLIMRSNDAAVEAYEQLDFTEVIAAMGAYNESLIKAGVLLGGEGLTDAKEGFVVDFDTTPPVVTDGPYGETKELFNGFWIIQASSAEEAAEWAKRCPLGPGSKLEVRRVTELEDFPQDNEWIQKEAGWREDSDAAIKASAAAAAERRAD</sequence>
<protein>
    <recommendedName>
        <fullName evidence="2">YCII-related domain-containing protein</fullName>
    </recommendedName>
</protein>
<dbReference type="PANTHER" id="PTHR35174:SF4">
    <property type="entry name" value="BLL7163 PROTEIN"/>
    <property type="match status" value="1"/>
</dbReference>
<dbReference type="KEGG" id="agy:ATC03_18790"/>
<name>A0A191WLG9_9MICO</name>
<gene>
    <name evidence="3" type="ORF">ATC03_18790</name>
</gene>
<dbReference type="Proteomes" id="UP000078437">
    <property type="component" value="Chromosome"/>
</dbReference>
<evidence type="ECO:0000259" key="2">
    <source>
        <dbReference type="Pfam" id="PF03795"/>
    </source>
</evidence>
<reference evidence="3 4" key="1">
    <citation type="journal article" date="2016" name="Int. J. Syst. Evol. Microbiol.">
        <title>Agromyces aureus sp. nov., isolated from the rhizosphere of Salix caprea L. grown in a heavy-metal-contaminated soil.</title>
        <authorList>
            <person name="Corretto E."/>
            <person name="Antonielli L."/>
            <person name="Sessitsch A."/>
            <person name="Compant S."/>
            <person name="Gorfer M."/>
            <person name="Kuffner M."/>
            <person name="Brader G."/>
        </authorList>
    </citation>
    <scope>NUCLEOTIDE SEQUENCE [LARGE SCALE GENOMIC DNA]</scope>
    <source>
        <strain evidence="3 4">AR33</strain>
    </source>
</reference>
<dbReference type="AlphaFoldDB" id="A0A191WLG9"/>
<evidence type="ECO:0000313" key="3">
    <source>
        <dbReference type="EMBL" id="ANJ29077.1"/>
    </source>
</evidence>
<proteinExistence type="inferred from homology"/>
<evidence type="ECO:0000256" key="1">
    <source>
        <dbReference type="ARBA" id="ARBA00007689"/>
    </source>
</evidence>
<dbReference type="PANTHER" id="PTHR35174">
    <property type="entry name" value="BLL7171 PROTEIN-RELATED"/>
    <property type="match status" value="1"/>
</dbReference>
<dbReference type="EMBL" id="CP013979">
    <property type="protein sequence ID" value="ANJ29077.1"/>
    <property type="molecule type" value="Genomic_DNA"/>
</dbReference>
<feature type="domain" description="YCII-related" evidence="2">
    <location>
        <begin position="1"/>
        <end position="115"/>
    </location>
</feature>
<dbReference type="SUPFAM" id="SSF54909">
    <property type="entry name" value="Dimeric alpha+beta barrel"/>
    <property type="match status" value="1"/>
</dbReference>
<dbReference type="InterPro" id="IPR005545">
    <property type="entry name" value="YCII"/>
</dbReference>
<dbReference type="Gene3D" id="3.30.70.1060">
    <property type="entry name" value="Dimeric alpha+beta barrel"/>
    <property type="match status" value="1"/>
</dbReference>
<dbReference type="Pfam" id="PF03795">
    <property type="entry name" value="YCII"/>
    <property type="match status" value="1"/>
</dbReference>
<evidence type="ECO:0000313" key="4">
    <source>
        <dbReference type="Proteomes" id="UP000078437"/>
    </source>
</evidence>
<reference evidence="4" key="2">
    <citation type="submission" date="2016-01" db="EMBL/GenBank/DDBJ databases">
        <title>Complete genome sequence of Agromyces aureus AR33T and comparison with related organisms.</title>
        <authorList>
            <person name="Corretto E."/>
            <person name="Antonielli L."/>
            <person name="Sessitsch A."/>
            <person name="Brader G."/>
        </authorList>
    </citation>
    <scope>NUCLEOTIDE SEQUENCE [LARGE SCALE GENOMIC DNA]</scope>
    <source>
        <strain evidence="4">AR33</strain>
    </source>
</reference>
<comment type="similarity">
    <text evidence="1">Belongs to the YciI family.</text>
</comment>
<dbReference type="OrthoDB" id="668782at2"/>
<dbReference type="RefSeq" id="WP_067882605.1">
    <property type="nucleotide sequence ID" value="NZ_CP013979.1"/>
</dbReference>
<organism evidence="3 4">
    <name type="scientific">Agromyces aureus</name>
    <dbReference type="NCBI Taxonomy" id="453304"/>
    <lineage>
        <taxon>Bacteria</taxon>
        <taxon>Bacillati</taxon>
        <taxon>Actinomycetota</taxon>
        <taxon>Actinomycetes</taxon>
        <taxon>Micrococcales</taxon>
        <taxon>Microbacteriaceae</taxon>
        <taxon>Agromyces</taxon>
    </lineage>
</organism>
<dbReference type="STRING" id="453304.ATC03_18790"/>
<dbReference type="InterPro" id="IPR011008">
    <property type="entry name" value="Dimeric_a/b-barrel"/>
</dbReference>
<accession>A0A191WLG9</accession>